<dbReference type="PROSITE" id="PS50005">
    <property type="entry name" value="TPR"/>
    <property type="match status" value="5"/>
</dbReference>
<evidence type="ECO:0000313" key="7">
    <source>
        <dbReference type="Proteomes" id="UP000014975"/>
    </source>
</evidence>
<dbReference type="SUPFAM" id="SSF48452">
    <property type="entry name" value="TPR-like"/>
    <property type="match status" value="3"/>
</dbReference>
<evidence type="ECO:0000256" key="4">
    <source>
        <dbReference type="SAM" id="SignalP"/>
    </source>
</evidence>
<keyword evidence="7" id="KW-1185">Reference proteome</keyword>
<comment type="caution">
    <text evidence="6">The sequence shown here is derived from an EMBL/GenBank/DDBJ whole genome shotgun (WGS) entry which is preliminary data.</text>
</comment>
<evidence type="ECO:0000256" key="1">
    <source>
        <dbReference type="ARBA" id="ARBA00022737"/>
    </source>
</evidence>
<dbReference type="InterPro" id="IPR025137">
    <property type="entry name" value="NfrA_C"/>
</dbReference>
<dbReference type="SMART" id="SM00028">
    <property type="entry name" value="TPR"/>
    <property type="match status" value="11"/>
</dbReference>
<dbReference type="InterPro" id="IPR019734">
    <property type="entry name" value="TPR_rpt"/>
</dbReference>
<dbReference type="Pfam" id="PF13432">
    <property type="entry name" value="TPR_16"/>
    <property type="match status" value="6"/>
</dbReference>
<dbReference type="Gene3D" id="1.25.40.10">
    <property type="entry name" value="Tetratricopeptide repeat domain"/>
    <property type="match status" value="7"/>
</dbReference>
<dbReference type="OrthoDB" id="5468502at2"/>
<dbReference type="Proteomes" id="UP000014975">
    <property type="component" value="Unassembled WGS sequence"/>
</dbReference>
<dbReference type="STRING" id="1121439.dsat_0476"/>
<feature type="signal peptide" evidence="4">
    <location>
        <begin position="1"/>
        <end position="24"/>
    </location>
</feature>
<dbReference type="Pfam" id="PF13283">
    <property type="entry name" value="NfrA_C"/>
    <property type="match status" value="1"/>
</dbReference>
<organism evidence="6 7">
    <name type="scientific">Alkalidesulfovibrio alkalitolerans DSM 16529</name>
    <dbReference type="NCBI Taxonomy" id="1121439"/>
    <lineage>
        <taxon>Bacteria</taxon>
        <taxon>Pseudomonadati</taxon>
        <taxon>Thermodesulfobacteriota</taxon>
        <taxon>Desulfovibrionia</taxon>
        <taxon>Desulfovibrionales</taxon>
        <taxon>Desulfovibrionaceae</taxon>
        <taxon>Alkalidesulfovibrio</taxon>
    </lineage>
</organism>
<dbReference type="PANTHER" id="PTHR45586">
    <property type="entry name" value="TPR REPEAT-CONTAINING PROTEIN PA4667"/>
    <property type="match status" value="1"/>
</dbReference>
<sequence>MTKNRAFPYPAVLVLFALLAVAFASDCLAQSRTGPEQEQREPGLLRREYLHFKAYPHLDMAGRMVEQGRRAEAVKELDTYLDLVPDDQDARLMRLRLLNALDRHEAATEDARRLLGANPDHAEARLLLAMSLERLGDLDAARREYERAASTPGLDRDGRRLALFSAAELGRTQGLVEESERRLLALVEQDPADKEALRSLIELYRAMHRPELALTRAQALERLDPSPETRMVVDDLLKASGQFAEAEARLTARLNADPGDLSALRALSDLFVVAGQDVKALDAIRRLTQVEPTPENRERMAVLLVKNREGREAASIYAELAEQAEPGETRGRLLLAQGNALAAAGLSSQAAAAYLRAADETGKPEPLLAAALSQQQGGDVVAAAATIARAVALSDDASVHLQAGYIHILADQRGPAIDHFRSAISLGLAPEREQQARLAVSEALSAEGLHAQALDELRAARALGANGIPPLAEALLLERTGDIPGALAELQNVLSRPGLSPAQAALAHEHMGHLLVKQGRQAEAAKHFILAARIHPDDARPRLFMAATAAVQAGETAMARDLFEEYLDQGGEPGRISSAWASLGHLRARERDWASAEAAFVEALSAPDLDPRARPGLLLGLMETRIERHDHVAVIATGESLLALPDLPPEMAAQASLRVGQALARLGRDEEALQALRRSVVLDGGDPNAWRGIALITYNLRRFDEAVLAYSRALEQEDSLDARLGLGRSQAELGRPGLAVHHYLLAGPRIETLPRNEQRLYWAELGFFLDTALQFDQAAEAYGKALALGYDDETAFRLGRALRLAGRIDDAAGHIDPLDPLDPASPAARPDLAPLVLAEKAALAGAKEMHEDEARYLEEAVSRQADPELFHRLARAYEKHPRPRLDEAIAAYGRALELSETPRNHSDMGYALYRAGYFREAAQAFDSALMLEPDYLNLWQDAAYAWYRAGENETALTRFKTAIDTAPKKPVRDDAERLELERDIYGLRQEVAKLEKTFTATAFMTFHSGESGGAGTGGSEVVRSNSGIEAAFIPPVIGLRDDRLFQVLARVVWNLEKDSLSMDDRSMQGAIGLRYKPLREYNVHLGVERLFKIGRRAEDNWLLRVLGSVADGTDVRLKEPLYNYTLLYVEGAHYTDKPSRSMFYGEARQGLTLNHDDRFFFRPHVFAAARVWSPDRDKSSLYEAGPGLTFSWLFNETAYSAPRSSVEVTAQYRIGQLYNRLGSAKKSDGVFVTTVLTY</sequence>
<keyword evidence="4" id="KW-0732">Signal</keyword>
<dbReference type="InterPro" id="IPR011990">
    <property type="entry name" value="TPR-like_helical_dom_sf"/>
</dbReference>
<feature type="repeat" description="TPR" evidence="3">
    <location>
        <begin position="687"/>
        <end position="720"/>
    </location>
</feature>
<keyword evidence="1" id="KW-0677">Repeat</keyword>
<reference evidence="6 7" key="1">
    <citation type="journal article" date="2013" name="Genome Announc.">
        <title>Draft genome sequences for three mercury-methylating, sulfate-reducing bacteria.</title>
        <authorList>
            <person name="Brown S.D."/>
            <person name="Hurt R.A.Jr."/>
            <person name="Gilmour C.C."/>
            <person name="Elias D.A."/>
        </authorList>
    </citation>
    <scope>NUCLEOTIDE SEQUENCE [LARGE SCALE GENOMIC DNA]</scope>
    <source>
        <strain evidence="6 7">DSM 16529</strain>
    </source>
</reference>
<accession>S7T926</accession>
<feature type="repeat" description="TPR" evidence="3">
    <location>
        <begin position="936"/>
        <end position="969"/>
    </location>
</feature>
<feature type="repeat" description="TPR" evidence="3">
    <location>
        <begin position="902"/>
        <end position="935"/>
    </location>
</feature>
<dbReference type="InterPro" id="IPR051012">
    <property type="entry name" value="CellSynth/LPSAsmb/PSIAsmb"/>
</dbReference>
<dbReference type="RefSeq" id="WP_020887170.1">
    <property type="nucleotide sequence ID" value="NZ_ATHI01000026.1"/>
</dbReference>
<evidence type="ECO:0000313" key="6">
    <source>
        <dbReference type="EMBL" id="EPR33035.1"/>
    </source>
</evidence>
<protein>
    <submittedName>
        <fullName evidence="6">Putative bacteriophage N4 adsorption protein A</fullName>
    </submittedName>
</protein>
<proteinExistence type="predicted"/>
<evidence type="ECO:0000259" key="5">
    <source>
        <dbReference type="Pfam" id="PF13283"/>
    </source>
</evidence>
<feature type="repeat" description="TPR" evidence="3">
    <location>
        <begin position="653"/>
        <end position="686"/>
    </location>
</feature>
<evidence type="ECO:0000256" key="3">
    <source>
        <dbReference type="PROSITE-ProRule" id="PRU00339"/>
    </source>
</evidence>
<keyword evidence="2 3" id="KW-0802">TPR repeat</keyword>
<evidence type="ECO:0000256" key="2">
    <source>
        <dbReference type="ARBA" id="ARBA00022803"/>
    </source>
</evidence>
<gene>
    <name evidence="6" type="ORF">dsat_0476</name>
</gene>
<dbReference type="PANTHER" id="PTHR45586:SF1">
    <property type="entry name" value="LIPOPOLYSACCHARIDE ASSEMBLY PROTEIN B"/>
    <property type="match status" value="1"/>
</dbReference>
<dbReference type="EMBL" id="ATHI01000026">
    <property type="protein sequence ID" value="EPR33035.1"/>
    <property type="molecule type" value="Genomic_DNA"/>
</dbReference>
<dbReference type="eggNOG" id="COG0457">
    <property type="taxonomic scope" value="Bacteria"/>
</dbReference>
<name>S7T926_9BACT</name>
<dbReference type="AlphaFoldDB" id="S7T926"/>
<feature type="domain" description="Bacteriophage N4 adsorption protein A C-terminal" evidence="5">
    <location>
        <begin position="1064"/>
        <end position="1232"/>
    </location>
</feature>
<dbReference type="PATRIC" id="fig|1121439.3.peg.1830"/>
<feature type="chain" id="PRO_5004544453" evidence="4">
    <location>
        <begin position="25"/>
        <end position="1238"/>
    </location>
</feature>
<feature type="repeat" description="TPR" evidence="3">
    <location>
        <begin position="505"/>
        <end position="538"/>
    </location>
</feature>